<dbReference type="PANTHER" id="PTHR33830:SF25">
    <property type="entry name" value="DEFENSIN-LIKE PROTEIN 128-RELATED"/>
    <property type="match status" value="1"/>
</dbReference>
<dbReference type="PANTHER" id="PTHR33830">
    <property type="entry name" value="DEFENSIN-LIKE PROTEIN 184-RELATED"/>
    <property type="match status" value="1"/>
</dbReference>
<organism evidence="7 8">
    <name type="scientific">Camelina sativa</name>
    <name type="common">False flax</name>
    <name type="synonym">Myagrum sativum</name>
    <dbReference type="NCBI Taxonomy" id="90675"/>
    <lineage>
        <taxon>Eukaryota</taxon>
        <taxon>Viridiplantae</taxon>
        <taxon>Streptophyta</taxon>
        <taxon>Embryophyta</taxon>
        <taxon>Tracheophyta</taxon>
        <taxon>Spermatophyta</taxon>
        <taxon>Magnoliopsida</taxon>
        <taxon>eudicotyledons</taxon>
        <taxon>Gunneridae</taxon>
        <taxon>Pentapetalae</taxon>
        <taxon>rosids</taxon>
        <taxon>malvids</taxon>
        <taxon>Brassicales</taxon>
        <taxon>Brassicaceae</taxon>
        <taxon>Camelineae</taxon>
        <taxon>Camelina</taxon>
    </lineage>
</organism>
<keyword evidence="3" id="KW-0295">Fungicide</keyword>
<keyword evidence="4" id="KW-0611">Plant defense</keyword>
<protein>
    <submittedName>
        <fullName evidence="8">Defensin-like protein 128</fullName>
    </submittedName>
</protein>
<comment type="similarity">
    <text evidence="1">Belongs to the DEFL family.</text>
</comment>
<accession>A0ABM1R3Y4</accession>
<evidence type="ECO:0000313" key="8">
    <source>
        <dbReference type="RefSeq" id="XP_019093722.1"/>
    </source>
</evidence>
<evidence type="ECO:0000256" key="2">
    <source>
        <dbReference type="ARBA" id="ARBA00022529"/>
    </source>
</evidence>
<evidence type="ECO:0000313" key="7">
    <source>
        <dbReference type="Proteomes" id="UP000694864"/>
    </source>
</evidence>
<feature type="chain" id="PRO_5047433313" evidence="6">
    <location>
        <begin position="26"/>
        <end position="75"/>
    </location>
</feature>
<dbReference type="GeneID" id="109129654"/>
<keyword evidence="5" id="KW-1015">Disulfide bond</keyword>
<keyword evidence="2" id="KW-0929">Antimicrobial</keyword>
<name>A0ABM1R3Y4_CAMSA</name>
<dbReference type="Pfam" id="PF07333">
    <property type="entry name" value="SLR1-BP"/>
    <property type="match status" value="1"/>
</dbReference>
<sequence>MMTKITIVAIFIVFFLGMVAKETQGQHICHQVLLNDHCDGPTCTDLCDKQLQGTGQCYMTVDRRLICICNYICRP</sequence>
<evidence type="ECO:0000256" key="1">
    <source>
        <dbReference type="ARBA" id="ARBA00006722"/>
    </source>
</evidence>
<reference evidence="8" key="2">
    <citation type="submission" date="2025-08" db="UniProtKB">
        <authorList>
            <consortium name="RefSeq"/>
        </authorList>
    </citation>
    <scope>IDENTIFICATION</scope>
    <source>
        <tissue evidence="8">Leaf</tissue>
    </source>
</reference>
<dbReference type="Proteomes" id="UP000694864">
    <property type="component" value="Chromosome 16"/>
</dbReference>
<evidence type="ECO:0000256" key="4">
    <source>
        <dbReference type="ARBA" id="ARBA00022821"/>
    </source>
</evidence>
<proteinExistence type="inferred from homology"/>
<dbReference type="RefSeq" id="XP_019093722.1">
    <property type="nucleotide sequence ID" value="XM_019238177.1"/>
</dbReference>
<reference evidence="7" key="1">
    <citation type="journal article" date="2014" name="Nat. Commun.">
        <title>The emerging biofuel crop Camelina sativa retains a highly undifferentiated hexaploid genome structure.</title>
        <authorList>
            <person name="Kagale S."/>
            <person name="Koh C."/>
            <person name="Nixon J."/>
            <person name="Bollina V."/>
            <person name="Clarke W.E."/>
            <person name="Tuteja R."/>
            <person name="Spillane C."/>
            <person name="Robinson S.J."/>
            <person name="Links M.G."/>
            <person name="Clarke C."/>
            <person name="Higgins E.E."/>
            <person name="Huebert T."/>
            <person name="Sharpe A.G."/>
            <person name="Parkin I.A."/>
        </authorList>
    </citation>
    <scope>NUCLEOTIDE SEQUENCE [LARGE SCALE GENOMIC DNA]</scope>
    <source>
        <strain evidence="7">cv. DH55</strain>
    </source>
</reference>
<keyword evidence="6" id="KW-0732">Signal</keyword>
<evidence type="ECO:0000256" key="5">
    <source>
        <dbReference type="ARBA" id="ARBA00023157"/>
    </source>
</evidence>
<evidence type="ECO:0000256" key="6">
    <source>
        <dbReference type="SAM" id="SignalP"/>
    </source>
</evidence>
<feature type="signal peptide" evidence="6">
    <location>
        <begin position="1"/>
        <end position="25"/>
    </location>
</feature>
<evidence type="ECO:0000256" key="3">
    <source>
        <dbReference type="ARBA" id="ARBA00022577"/>
    </source>
</evidence>
<keyword evidence="7" id="KW-1185">Reference proteome</keyword>
<gene>
    <name evidence="8" type="primary">LOC109129654</name>
</gene>
<dbReference type="InterPro" id="IPR010851">
    <property type="entry name" value="DEFL"/>
</dbReference>